<proteinExistence type="inferred from homology"/>
<evidence type="ECO:0000313" key="4">
    <source>
        <dbReference type="Proteomes" id="UP001155128"/>
    </source>
</evidence>
<keyword evidence="4" id="KW-1185">Reference proteome</keyword>
<evidence type="ECO:0000256" key="2">
    <source>
        <dbReference type="HAMAP-Rule" id="MF_00338"/>
    </source>
</evidence>
<organism evidence="3 4">
    <name type="scientific">Sphingomicrobium sediminis</name>
    <dbReference type="NCBI Taxonomy" id="2950949"/>
    <lineage>
        <taxon>Bacteria</taxon>
        <taxon>Pseudomonadati</taxon>
        <taxon>Pseudomonadota</taxon>
        <taxon>Alphaproteobacteria</taxon>
        <taxon>Sphingomonadales</taxon>
        <taxon>Sphingomonadaceae</taxon>
        <taxon>Sphingomicrobium</taxon>
    </lineage>
</organism>
<dbReference type="AlphaFoldDB" id="A0A9X2J5N8"/>
<dbReference type="RefSeq" id="WP_252115319.1">
    <property type="nucleotide sequence ID" value="NZ_JAMSHT010000001.1"/>
</dbReference>
<dbReference type="Gene3D" id="3.30.110.70">
    <property type="entry name" value="Hypothetical protein apc22750. Chain B"/>
    <property type="match status" value="1"/>
</dbReference>
<reference evidence="3" key="1">
    <citation type="submission" date="2022-06" db="EMBL/GenBank/DDBJ databases">
        <title>Sphingomicrobium sedimins sp. nov., a marine bacterium isolated from tidal flat.</title>
        <authorList>
            <person name="Kim C.-H."/>
            <person name="Yoo Y."/>
            <person name="Kim J.-J."/>
        </authorList>
    </citation>
    <scope>NUCLEOTIDE SEQUENCE</scope>
    <source>
        <strain evidence="3">GRR-S6-50</strain>
    </source>
</reference>
<gene>
    <name evidence="3" type="ORF">NDO55_11440</name>
</gene>
<accession>A0A9X2J5N8</accession>
<dbReference type="EMBL" id="JAMSHT010000001">
    <property type="protein sequence ID" value="MCM8558432.1"/>
    <property type="molecule type" value="Genomic_DNA"/>
</dbReference>
<evidence type="ECO:0000256" key="1">
    <source>
        <dbReference type="ARBA" id="ARBA00010751"/>
    </source>
</evidence>
<protein>
    <recommendedName>
        <fullName evidence="2">UPF0145 protein NDO55_11440</fullName>
    </recommendedName>
</protein>
<dbReference type="PANTHER" id="PTHR34068:SF1">
    <property type="entry name" value="UPF0145 PROTEIN YBJQ"/>
    <property type="match status" value="1"/>
</dbReference>
<dbReference type="NCBIfam" id="NF002776">
    <property type="entry name" value="PRK02877.1"/>
    <property type="match status" value="1"/>
</dbReference>
<comment type="caution">
    <text evidence="3">The sequence shown here is derived from an EMBL/GenBank/DDBJ whole genome shotgun (WGS) entry which is preliminary data.</text>
</comment>
<dbReference type="SUPFAM" id="SSF117782">
    <property type="entry name" value="YbjQ-like"/>
    <property type="match status" value="1"/>
</dbReference>
<name>A0A9X2J5N8_9SPHN</name>
<sequence length="106" mass="11099">MIQTTTPNVEGRTISAYLGIVHGEVIIGADIFKDLFAAVRDIVGGRSGAYEKSLDEARRQALAELQGEAAELGADAVIGIDLDYEVIGQNGSMLMVTCSGTAVKLA</sequence>
<dbReference type="InterPro" id="IPR002765">
    <property type="entry name" value="UPF0145_YbjQ-like"/>
</dbReference>
<dbReference type="InterPro" id="IPR035439">
    <property type="entry name" value="UPF0145_dom_sf"/>
</dbReference>
<dbReference type="Pfam" id="PF01906">
    <property type="entry name" value="YbjQ_1"/>
    <property type="match status" value="1"/>
</dbReference>
<dbReference type="HAMAP" id="MF_00338">
    <property type="entry name" value="UPF0145"/>
    <property type="match status" value="1"/>
</dbReference>
<comment type="similarity">
    <text evidence="1 2">Belongs to the UPF0145 family.</text>
</comment>
<dbReference type="PANTHER" id="PTHR34068">
    <property type="entry name" value="UPF0145 PROTEIN YBJQ"/>
    <property type="match status" value="1"/>
</dbReference>
<evidence type="ECO:0000313" key="3">
    <source>
        <dbReference type="EMBL" id="MCM8558432.1"/>
    </source>
</evidence>
<dbReference type="Proteomes" id="UP001155128">
    <property type="component" value="Unassembled WGS sequence"/>
</dbReference>